<proteinExistence type="predicted"/>
<dbReference type="Pfam" id="PF20432">
    <property type="entry name" value="Xre-like-HTH"/>
    <property type="match status" value="1"/>
</dbReference>
<dbReference type="InterPro" id="IPR046847">
    <property type="entry name" value="Xre-like_HTH"/>
</dbReference>
<gene>
    <name evidence="3" type="ORF">RM532_15480</name>
</gene>
<protein>
    <submittedName>
        <fullName evidence="3">Antitoxin Xre/MbcA/ParS toxin-binding domain-containing protein</fullName>
    </submittedName>
</protein>
<dbReference type="InterPro" id="IPR024467">
    <property type="entry name" value="Xre/MbcA/ParS-like_toxin-bd"/>
</dbReference>
<dbReference type="InterPro" id="IPR011979">
    <property type="entry name" value="Antitox_Xre"/>
</dbReference>
<reference evidence="3 4" key="1">
    <citation type="submission" date="2023-09" db="EMBL/GenBank/DDBJ databases">
        <authorList>
            <person name="Rey-Velasco X."/>
        </authorList>
    </citation>
    <scope>NUCLEOTIDE SEQUENCE [LARGE SCALE GENOMIC DNA]</scope>
    <source>
        <strain evidence="3 4">W335</strain>
    </source>
</reference>
<evidence type="ECO:0000259" key="2">
    <source>
        <dbReference type="Pfam" id="PF20432"/>
    </source>
</evidence>
<keyword evidence="4" id="KW-1185">Reference proteome</keyword>
<organism evidence="3 4">
    <name type="scientific">Spectribacter hydrogenoxidans</name>
    <dbReference type="NCBI Taxonomy" id="3075608"/>
    <lineage>
        <taxon>Bacteria</taxon>
        <taxon>Pseudomonadati</taxon>
        <taxon>Pseudomonadota</taxon>
        <taxon>Gammaproteobacteria</taxon>
        <taxon>Salinisphaerales</taxon>
        <taxon>Salinisphaeraceae</taxon>
        <taxon>Spectribacter</taxon>
    </lineage>
</organism>
<evidence type="ECO:0000259" key="1">
    <source>
        <dbReference type="Pfam" id="PF09722"/>
    </source>
</evidence>
<dbReference type="EMBL" id="JAVRIB010000029">
    <property type="protein sequence ID" value="MDT0636351.1"/>
    <property type="molecule type" value="Genomic_DNA"/>
</dbReference>
<evidence type="ECO:0000313" key="4">
    <source>
        <dbReference type="Proteomes" id="UP001251857"/>
    </source>
</evidence>
<dbReference type="Pfam" id="PF09722">
    <property type="entry name" value="Xre_MbcA_ParS_C"/>
    <property type="match status" value="1"/>
</dbReference>
<dbReference type="Proteomes" id="UP001251857">
    <property type="component" value="Unassembled WGS sequence"/>
</dbReference>
<dbReference type="RefSeq" id="WP_311654245.1">
    <property type="nucleotide sequence ID" value="NZ_JAVRIB010000029.1"/>
</dbReference>
<feature type="domain" description="Antitoxin Xre-like helix-turn-helix" evidence="2">
    <location>
        <begin position="29"/>
        <end position="89"/>
    </location>
</feature>
<evidence type="ECO:0000313" key="3">
    <source>
        <dbReference type="EMBL" id="MDT0636351.1"/>
    </source>
</evidence>
<name>A0ABU3C4M9_9GAMM</name>
<dbReference type="NCBIfam" id="TIGR02293">
    <property type="entry name" value="TAS_TIGR02293"/>
    <property type="match status" value="1"/>
</dbReference>
<sequence length="147" mass="16195">METEARIEDIVEMLGLGGGKKHGYSRQWLARQIAKGLPITAVDRIAETLFAGQEGVLDVIVSDAATMRRRRENRPLSPEHSARVERMARVWIMAHDVFGDDDKARRFLFTPHMLLDGEAPIEVAALNDVGADAVGSLLGRLKYGSVA</sequence>
<comment type="caution">
    <text evidence="3">The sequence shown here is derived from an EMBL/GenBank/DDBJ whole genome shotgun (WGS) entry which is preliminary data.</text>
</comment>
<accession>A0ABU3C4M9</accession>
<feature type="domain" description="Antitoxin Xre/MbcA/ParS-like toxin-binding" evidence="1">
    <location>
        <begin position="94"/>
        <end position="144"/>
    </location>
</feature>